<evidence type="ECO:0000256" key="8">
    <source>
        <dbReference type="ARBA" id="ARBA00035468"/>
    </source>
</evidence>
<reference evidence="10" key="1">
    <citation type="submission" date="2015-12" db="EMBL/GenBank/DDBJ databases">
        <title>De novo transcriptome assembly of four potential Pierce s Disease insect vectors from Arizona vineyards.</title>
        <authorList>
            <person name="Tassone E.E."/>
        </authorList>
    </citation>
    <scope>NUCLEOTIDE SEQUENCE</scope>
</reference>
<dbReference type="InterPro" id="IPR001892">
    <property type="entry name" value="Ribosomal_uS13"/>
</dbReference>
<dbReference type="PANTHER" id="PTHR10871:SF1">
    <property type="entry name" value="SMALL RIBOSOMAL SUBUNIT PROTEIN US13M"/>
    <property type="match status" value="1"/>
</dbReference>
<dbReference type="PROSITE" id="PS50159">
    <property type="entry name" value="RIBOSOMAL_S13_2"/>
    <property type="match status" value="1"/>
</dbReference>
<dbReference type="NCBIfam" id="TIGR03631">
    <property type="entry name" value="uS13_bact"/>
    <property type="match status" value="1"/>
</dbReference>
<dbReference type="GO" id="GO:0006412">
    <property type="term" value="P:translation"/>
    <property type="evidence" value="ECO:0007669"/>
    <property type="project" value="InterPro"/>
</dbReference>
<accession>A0A1B6D7W3</accession>
<dbReference type="GO" id="GO:0003735">
    <property type="term" value="F:structural constituent of ribosome"/>
    <property type="evidence" value="ECO:0007669"/>
    <property type="project" value="InterPro"/>
</dbReference>
<keyword evidence="6 9" id="KW-0687">Ribonucleoprotein</keyword>
<evidence type="ECO:0000256" key="3">
    <source>
        <dbReference type="ARBA" id="ARBA00022730"/>
    </source>
</evidence>
<name>A0A1B6D7W3_9HEMI</name>
<sequence length="135" mass="16084">MIIRIAGINLPINKNIFISLTKIFGIGINTSKKICKLSNIDINKKTCNLNDYELSKIRKEIYKYSIEGELKREIFINIKRLIDIKSYRGMRHILKLPVRGQRTRTNAKTCRKKRRKKKKMFLNKNINKKYEKKNK</sequence>
<dbReference type="GO" id="GO:0019843">
    <property type="term" value="F:rRNA binding"/>
    <property type="evidence" value="ECO:0007669"/>
    <property type="project" value="UniProtKB-KW"/>
</dbReference>
<dbReference type="FunFam" id="1.10.8.50:FF:000001">
    <property type="entry name" value="30S ribosomal protein S13"/>
    <property type="match status" value="1"/>
</dbReference>
<dbReference type="Pfam" id="PF00416">
    <property type="entry name" value="Ribosomal_S13"/>
    <property type="match status" value="1"/>
</dbReference>
<dbReference type="Gene3D" id="1.10.8.50">
    <property type="match status" value="1"/>
</dbReference>
<dbReference type="SUPFAM" id="SSF46946">
    <property type="entry name" value="S13-like H2TH domain"/>
    <property type="match status" value="1"/>
</dbReference>
<dbReference type="GO" id="GO:0005829">
    <property type="term" value="C:cytosol"/>
    <property type="evidence" value="ECO:0007669"/>
    <property type="project" value="TreeGrafter"/>
</dbReference>
<evidence type="ECO:0000256" key="6">
    <source>
        <dbReference type="ARBA" id="ARBA00023274"/>
    </source>
</evidence>
<keyword evidence="4" id="KW-0694">RNA-binding</keyword>
<dbReference type="HAMAP" id="MF_01315">
    <property type="entry name" value="Ribosomal_uS13"/>
    <property type="match status" value="1"/>
</dbReference>
<proteinExistence type="inferred from homology"/>
<dbReference type="PROSITE" id="PS00646">
    <property type="entry name" value="RIBOSOMAL_S13_1"/>
    <property type="match status" value="1"/>
</dbReference>
<dbReference type="PIRSF" id="PIRSF002134">
    <property type="entry name" value="Ribosomal_S13"/>
    <property type="match status" value="1"/>
</dbReference>
<dbReference type="PANTHER" id="PTHR10871">
    <property type="entry name" value="30S RIBOSOMAL PROTEIN S13/40S RIBOSOMAL PROTEIN S18"/>
    <property type="match status" value="1"/>
</dbReference>
<keyword evidence="3" id="KW-0699">rRNA-binding</keyword>
<dbReference type="InterPro" id="IPR019980">
    <property type="entry name" value="Ribosomal_uS13_bac-type"/>
</dbReference>
<comment type="similarity">
    <text evidence="1 9">Belongs to the universal ribosomal protein uS13 family.</text>
</comment>
<gene>
    <name evidence="10" type="ORF">g.22788</name>
</gene>
<comment type="subunit">
    <text evidence="2">Part of the 30S ribosomal subunit.</text>
</comment>
<evidence type="ECO:0000256" key="4">
    <source>
        <dbReference type="ARBA" id="ARBA00022884"/>
    </source>
</evidence>
<dbReference type="InterPro" id="IPR027437">
    <property type="entry name" value="Rbsml_uS13_C"/>
</dbReference>
<dbReference type="GO" id="GO:0015935">
    <property type="term" value="C:small ribosomal subunit"/>
    <property type="evidence" value="ECO:0007669"/>
    <property type="project" value="TreeGrafter"/>
</dbReference>
<evidence type="ECO:0000256" key="5">
    <source>
        <dbReference type="ARBA" id="ARBA00022980"/>
    </source>
</evidence>
<evidence type="ECO:0000256" key="2">
    <source>
        <dbReference type="ARBA" id="ARBA00011458"/>
    </source>
</evidence>
<dbReference type="AlphaFoldDB" id="A0A1B6D7W3"/>
<dbReference type="InterPro" id="IPR018269">
    <property type="entry name" value="Ribosomal_uS13_CS"/>
</dbReference>
<dbReference type="EMBL" id="GEDC01015524">
    <property type="protein sequence ID" value="JAS21774.1"/>
    <property type="molecule type" value="Transcribed_RNA"/>
</dbReference>
<evidence type="ECO:0000256" key="7">
    <source>
        <dbReference type="ARBA" id="ARBA00035166"/>
    </source>
</evidence>
<keyword evidence="5 9" id="KW-0689">Ribosomal protein</keyword>
<organism evidence="10">
    <name type="scientific">Clastoptera arizonana</name>
    <name type="common">Arizona spittle bug</name>
    <dbReference type="NCBI Taxonomy" id="38151"/>
    <lineage>
        <taxon>Eukaryota</taxon>
        <taxon>Metazoa</taxon>
        <taxon>Ecdysozoa</taxon>
        <taxon>Arthropoda</taxon>
        <taxon>Hexapoda</taxon>
        <taxon>Insecta</taxon>
        <taxon>Pterygota</taxon>
        <taxon>Neoptera</taxon>
        <taxon>Paraneoptera</taxon>
        <taxon>Hemiptera</taxon>
        <taxon>Auchenorrhyncha</taxon>
        <taxon>Cercopoidea</taxon>
        <taxon>Clastopteridae</taxon>
        <taxon>Clastoptera</taxon>
    </lineage>
</organism>
<protein>
    <recommendedName>
        <fullName evidence="7">Small ribosomal subunit protein uS13</fullName>
    </recommendedName>
    <alternativeName>
        <fullName evidence="8">40S ribosomal protein S18</fullName>
    </alternativeName>
</protein>
<dbReference type="Gene3D" id="4.10.910.10">
    <property type="entry name" value="30s ribosomal protein s13, domain 2"/>
    <property type="match status" value="1"/>
</dbReference>
<evidence type="ECO:0000313" key="10">
    <source>
        <dbReference type="EMBL" id="JAS21774.1"/>
    </source>
</evidence>
<dbReference type="InterPro" id="IPR010979">
    <property type="entry name" value="Ribosomal_uS13-like_H2TH"/>
</dbReference>
<evidence type="ECO:0000256" key="1">
    <source>
        <dbReference type="ARBA" id="ARBA00008080"/>
    </source>
</evidence>
<evidence type="ECO:0000256" key="9">
    <source>
        <dbReference type="RuleBase" id="RU003830"/>
    </source>
</evidence>